<dbReference type="OrthoDB" id="9804372at2"/>
<feature type="domain" description="Uracil-DNA glycosylase-like" evidence="12">
    <location>
        <begin position="61"/>
        <end position="223"/>
    </location>
</feature>
<dbReference type="SMART" id="SM00986">
    <property type="entry name" value="UDG"/>
    <property type="match status" value="1"/>
</dbReference>
<dbReference type="Pfam" id="PF03167">
    <property type="entry name" value="UDG"/>
    <property type="match status" value="1"/>
</dbReference>
<dbReference type="GO" id="GO:0097510">
    <property type="term" value="P:base-excision repair, AP site formation via deaminated base removal"/>
    <property type="evidence" value="ECO:0007669"/>
    <property type="project" value="TreeGrafter"/>
</dbReference>
<evidence type="ECO:0000256" key="1">
    <source>
        <dbReference type="ARBA" id="ARBA00001400"/>
    </source>
</evidence>
<keyword evidence="8 9" id="KW-0234">DNA repair</keyword>
<evidence type="ECO:0000256" key="11">
    <source>
        <dbReference type="RuleBase" id="RU003780"/>
    </source>
</evidence>
<gene>
    <name evidence="9" type="primary">ung</name>
    <name evidence="13" type="ORF">HNQ51_003170</name>
</gene>
<dbReference type="PANTHER" id="PTHR11264">
    <property type="entry name" value="URACIL-DNA GLYCOSYLASE"/>
    <property type="match status" value="1"/>
</dbReference>
<dbReference type="PANTHER" id="PTHR11264:SF0">
    <property type="entry name" value="URACIL-DNA GLYCOSYLASE"/>
    <property type="match status" value="1"/>
</dbReference>
<dbReference type="InterPro" id="IPR036895">
    <property type="entry name" value="Uracil-DNA_glycosylase-like_sf"/>
</dbReference>
<evidence type="ECO:0000256" key="5">
    <source>
        <dbReference type="ARBA" id="ARBA00018429"/>
    </source>
</evidence>
<evidence type="ECO:0000256" key="4">
    <source>
        <dbReference type="ARBA" id="ARBA00012030"/>
    </source>
</evidence>
<comment type="function">
    <text evidence="2 9 11">Excises uracil residues from the DNA which can arise as a result of misincorporation of dUMP residues by DNA polymerase or due to deamination of cytosine.</text>
</comment>
<dbReference type="CDD" id="cd10027">
    <property type="entry name" value="UDG-F1-like"/>
    <property type="match status" value="1"/>
</dbReference>
<accession>A0A840S843</accession>
<dbReference type="NCBIfam" id="NF003591">
    <property type="entry name" value="PRK05254.1-4"/>
    <property type="match status" value="1"/>
</dbReference>
<dbReference type="GO" id="GO:0004844">
    <property type="term" value="F:uracil DNA N-glycosylase activity"/>
    <property type="evidence" value="ECO:0007669"/>
    <property type="project" value="UniProtKB-UniRule"/>
</dbReference>
<dbReference type="NCBIfam" id="TIGR00628">
    <property type="entry name" value="ung"/>
    <property type="match status" value="1"/>
</dbReference>
<evidence type="ECO:0000256" key="2">
    <source>
        <dbReference type="ARBA" id="ARBA00002631"/>
    </source>
</evidence>
<dbReference type="SUPFAM" id="SSF52141">
    <property type="entry name" value="Uracil-DNA glycosylase-like"/>
    <property type="match status" value="1"/>
</dbReference>
<evidence type="ECO:0000256" key="6">
    <source>
        <dbReference type="ARBA" id="ARBA00022763"/>
    </source>
</evidence>
<dbReference type="GO" id="GO:0005737">
    <property type="term" value="C:cytoplasm"/>
    <property type="evidence" value="ECO:0007669"/>
    <property type="project" value="UniProtKB-SubCell"/>
</dbReference>
<comment type="similarity">
    <text evidence="3 9 11">Belongs to the uracil-DNA glycosylase (UDG) superfamily. UNG family.</text>
</comment>
<dbReference type="NCBIfam" id="NF003592">
    <property type="entry name" value="PRK05254.1-5"/>
    <property type="match status" value="1"/>
</dbReference>
<dbReference type="PROSITE" id="PS00130">
    <property type="entry name" value="U_DNA_GLYCOSYLASE"/>
    <property type="match status" value="1"/>
</dbReference>
<dbReference type="Proteomes" id="UP000554837">
    <property type="component" value="Unassembled WGS sequence"/>
</dbReference>
<comment type="catalytic activity">
    <reaction evidence="1 9 11">
        <text>Hydrolyzes single-stranded DNA or mismatched double-stranded DNA and polynucleotides, releasing free uracil.</text>
        <dbReference type="EC" id="3.2.2.27"/>
    </reaction>
</comment>
<dbReference type="NCBIfam" id="NF003588">
    <property type="entry name" value="PRK05254.1-1"/>
    <property type="match status" value="1"/>
</dbReference>
<dbReference type="InterPro" id="IPR005122">
    <property type="entry name" value="Uracil-DNA_glycosylase-like"/>
</dbReference>
<name>A0A840S843_9BURK</name>
<dbReference type="HAMAP" id="MF_00148">
    <property type="entry name" value="UDG"/>
    <property type="match status" value="1"/>
</dbReference>
<dbReference type="SMART" id="SM00987">
    <property type="entry name" value="UreE_C"/>
    <property type="match status" value="1"/>
</dbReference>
<protein>
    <recommendedName>
        <fullName evidence="5 9">Uracil-DNA glycosylase</fullName>
        <shortName evidence="9">UDG</shortName>
        <ecNumber evidence="4 9">3.2.2.27</ecNumber>
    </recommendedName>
</protein>
<dbReference type="Gene3D" id="3.40.470.10">
    <property type="entry name" value="Uracil-DNA glycosylase-like domain"/>
    <property type="match status" value="1"/>
</dbReference>
<comment type="subcellular location">
    <subcellularLocation>
        <location evidence="9">Cytoplasm</location>
    </subcellularLocation>
</comment>
<keyword evidence="14" id="KW-1185">Reference proteome</keyword>
<evidence type="ECO:0000256" key="7">
    <source>
        <dbReference type="ARBA" id="ARBA00022801"/>
    </source>
</evidence>
<organism evidence="13 14">
    <name type="scientific">Inhella inkyongensis</name>
    <dbReference type="NCBI Taxonomy" id="392593"/>
    <lineage>
        <taxon>Bacteria</taxon>
        <taxon>Pseudomonadati</taxon>
        <taxon>Pseudomonadota</taxon>
        <taxon>Betaproteobacteria</taxon>
        <taxon>Burkholderiales</taxon>
        <taxon>Sphaerotilaceae</taxon>
        <taxon>Inhella</taxon>
    </lineage>
</organism>
<keyword evidence="9" id="KW-0963">Cytoplasm</keyword>
<dbReference type="RefSeq" id="WP_138855351.1">
    <property type="nucleotide sequence ID" value="NZ_CP040709.1"/>
</dbReference>
<sequence length="240" mass="26571">MTQPLGRCFDDEALAVLDPQWQVVLRNWRQQEAAQQLIRRIEARQREGATIYPSQPLRALAATPLANCRVLLLGQDPYHGPGQAEGLAFSVPPGQAIPPSLRNIFKELHRDLGLQPPMTGHLGAWARRGVLLLNTSLTVEAGQAGAHARWGWEGLTDALISAVDREGDPKVFLLWGSHAQAKRSLIGARHRVLCTNHPSPLSALRPPVPFMGCGHFSESQAWLERQGRPWSWNLDKDFSA</sequence>
<keyword evidence="6 9" id="KW-0227">DNA damage</keyword>
<evidence type="ECO:0000313" key="14">
    <source>
        <dbReference type="Proteomes" id="UP000554837"/>
    </source>
</evidence>
<dbReference type="EC" id="3.2.2.27" evidence="4 9"/>
<dbReference type="InterPro" id="IPR002043">
    <property type="entry name" value="UDG_fam1"/>
</dbReference>
<keyword evidence="13" id="KW-0326">Glycosidase</keyword>
<proteinExistence type="inferred from homology"/>
<evidence type="ECO:0000259" key="12">
    <source>
        <dbReference type="SMART" id="SM00986"/>
    </source>
</evidence>
<dbReference type="NCBIfam" id="NF003589">
    <property type="entry name" value="PRK05254.1-2"/>
    <property type="match status" value="1"/>
</dbReference>
<reference evidence="13 14" key="1">
    <citation type="submission" date="2020-08" db="EMBL/GenBank/DDBJ databases">
        <title>Genomic Encyclopedia of Type Strains, Phase IV (KMG-IV): sequencing the most valuable type-strain genomes for metagenomic binning, comparative biology and taxonomic classification.</title>
        <authorList>
            <person name="Goeker M."/>
        </authorList>
    </citation>
    <scope>NUCLEOTIDE SEQUENCE [LARGE SCALE GENOMIC DNA]</scope>
    <source>
        <strain evidence="13 14">DSM 23958</strain>
    </source>
</reference>
<evidence type="ECO:0000256" key="10">
    <source>
        <dbReference type="PROSITE-ProRule" id="PRU10072"/>
    </source>
</evidence>
<keyword evidence="7 9" id="KW-0378">Hydrolase</keyword>
<evidence type="ECO:0000256" key="8">
    <source>
        <dbReference type="ARBA" id="ARBA00023204"/>
    </source>
</evidence>
<dbReference type="AlphaFoldDB" id="A0A840S843"/>
<dbReference type="InterPro" id="IPR018085">
    <property type="entry name" value="Ura-DNA_Glyclase_AS"/>
</dbReference>
<feature type="active site" description="Proton acceptor" evidence="9 10">
    <location>
        <position position="76"/>
    </location>
</feature>
<evidence type="ECO:0000313" key="13">
    <source>
        <dbReference type="EMBL" id="MBB5205843.1"/>
    </source>
</evidence>
<comment type="caution">
    <text evidence="13">The sequence shown here is derived from an EMBL/GenBank/DDBJ whole genome shotgun (WGS) entry which is preliminary data.</text>
</comment>
<evidence type="ECO:0000256" key="9">
    <source>
        <dbReference type="HAMAP-Rule" id="MF_00148"/>
    </source>
</evidence>
<evidence type="ECO:0000256" key="3">
    <source>
        <dbReference type="ARBA" id="ARBA00008184"/>
    </source>
</evidence>
<dbReference type="EMBL" id="JACHHO010000005">
    <property type="protein sequence ID" value="MBB5205843.1"/>
    <property type="molecule type" value="Genomic_DNA"/>
</dbReference>